<dbReference type="InterPro" id="IPR018490">
    <property type="entry name" value="cNMP-bd_dom_sf"/>
</dbReference>
<evidence type="ECO:0000256" key="2">
    <source>
        <dbReference type="ARBA" id="ARBA00022692"/>
    </source>
</evidence>
<keyword evidence="4 6" id="KW-0472">Membrane</keyword>
<keyword evidence="3 6" id="KW-1133">Transmembrane helix</keyword>
<dbReference type="SUPFAM" id="SSF81324">
    <property type="entry name" value="Voltage-gated potassium channels"/>
    <property type="match status" value="1"/>
</dbReference>
<feature type="transmembrane region" description="Helical" evidence="6">
    <location>
        <begin position="305"/>
        <end position="325"/>
    </location>
</feature>
<evidence type="ECO:0000256" key="3">
    <source>
        <dbReference type="ARBA" id="ARBA00022989"/>
    </source>
</evidence>
<evidence type="ECO:0000256" key="6">
    <source>
        <dbReference type="SAM" id="Phobius"/>
    </source>
</evidence>
<evidence type="ECO:0000256" key="4">
    <source>
        <dbReference type="ARBA" id="ARBA00023136"/>
    </source>
</evidence>
<feature type="compositionally biased region" description="Basic and acidic residues" evidence="5">
    <location>
        <begin position="10"/>
        <end position="27"/>
    </location>
</feature>
<gene>
    <name evidence="8" type="ORF">PCAL00307_LOCUS135</name>
    <name evidence="9" type="ORF">PECAL_4P16820</name>
</gene>
<evidence type="ECO:0000256" key="1">
    <source>
        <dbReference type="ARBA" id="ARBA00004141"/>
    </source>
</evidence>
<dbReference type="OrthoDB" id="432483at2759"/>
<dbReference type="PRINTS" id="PR01463">
    <property type="entry name" value="EAGCHANLFMLY"/>
</dbReference>
<evidence type="ECO:0000259" key="7">
    <source>
        <dbReference type="Pfam" id="PF00520"/>
    </source>
</evidence>
<dbReference type="Proteomes" id="UP000789595">
    <property type="component" value="Unassembled WGS sequence"/>
</dbReference>
<feature type="transmembrane region" description="Helical" evidence="6">
    <location>
        <begin position="206"/>
        <end position="228"/>
    </location>
</feature>
<feature type="transmembrane region" description="Helical" evidence="6">
    <location>
        <begin position="138"/>
        <end position="161"/>
    </location>
</feature>
<dbReference type="AlphaFoldDB" id="A0A7S4E2C7"/>
<feature type="transmembrane region" description="Helical" evidence="6">
    <location>
        <begin position="97"/>
        <end position="117"/>
    </location>
</feature>
<dbReference type="GO" id="GO:0005249">
    <property type="term" value="F:voltage-gated potassium channel activity"/>
    <property type="evidence" value="ECO:0007669"/>
    <property type="project" value="InterPro"/>
</dbReference>
<dbReference type="GO" id="GO:0042391">
    <property type="term" value="P:regulation of membrane potential"/>
    <property type="evidence" value="ECO:0007669"/>
    <property type="project" value="TreeGrafter"/>
</dbReference>
<keyword evidence="2 6" id="KW-0812">Transmembrane</keyword>
<dbReference type="Pfam" id="PF00520">
    <property type="entry name" value="Ion_trans"/>
    <property type="match status" value="1"/>
</dbReference>
<proteinExistence type="predicted"/>
<evidence type="ECO:0000256" key="5">
    <source>
        <dbReference type="SAM" id="MobiDB-lite"/>
    </source>
</evidence>
<dbReference type="InterPro" id="IPR003938">
    <property type="entry name" value="K_chnl_volt-dep_EAG/ELK/ERG"/>
</dbReference>
<dbReference type="EMBL" id="HBIW01000158">
    <property type="protein sequence ID" value="CAE0684701.1"/>
    <property type="molecule type" value="Transcribed_RNA"/>
</dbReference>
<evidence type="ECO:0000313" key="9">
    <source>
        <dbReference type="EMBL" id="CAH0374403.1"/>
    </source>
</evidence>
<reference evidence="9" key="2">
    <citation type="submission" date="2021-11" db="EMBL/GenBank/DDBJ databases">
        <authorList>
            <consortium name="Genoscope - CEA"/>
            <person name="William W."/>
        </authorList>
    </citation>
    <scope>NUCLEOTIDE SEQUENCE</scope>
</reference>
<dbReference type="PANTHER" id="PTHR10217:SF435">
    <property type="entry name" value="POTASSIUM VOLTAGE-GATED CHANNEL PROTEIN EAG"/>
    <property type="match status" value="1"/>
</dbReference>
<dbReference type="EMBL" id="CAKKNE010000004">
    <property type="protein sequence ID" value="CAH0374403.1"/>
    <property type="molecule type" value="Genomic_DNA"/>
</dbReference>
<comment type="subcellular location">
    <subcellularLocation>
        <location evidence="1">Membrane</location>
        <topology evidence="1">Multi-pass membrane protein</topology>
    </subcellularLocation>
</comment>
<feature type="region of interest" description="Disordered" evidence="5">
    <location>
        <begin position="1"/>
        <end position="27"/>
    </location>
</feature>
<dbReference type="InterPro" id="IPR050818">
    <property type="entry name" value="KCNH_animal-type"/>
</dbReference>
<sequence>MPPLQTPVRQESKEDIERESDKKLSREQTERMLVDVRKRVRKQKAKTWTIDPVRCREAQWWDAVICLALVYTALVPPAEVAFTPPQKKVKVNALFCINQVVNFVFFADMILQFFLHVQLPKHKGGVWIRNHKKIIKRYLKGAFFVDFVSIIPFSALTFTGIKIFNNLQMARLLRLLRLMKLLRMFRGSRLIMRYRASMTLSITGANLIGFIIFTVLASHWLACTWGFLGNQIGRDRNSWMAPFLEPDYLKGKAEDEEWFSPSGLPVPWDVQNPQIQYLMCLYFTLTTLTTVGYGDVHARNVAERAVVSVMMLCGGLMWAWIIGAVTQAVTTLDVKKIQYNQIYDQINWMLLDLGVDARLCRDSREFLLNSVEIQRRLEYSRLIQHLSPDLRCKVCENVFSHKLNVVPYFRHTSQLLRLGIFERLTHLLFAPDEVILRRKTLMIIENHGYIGCQGRLYMRGQPVFLDFLTADEDPPPRALALKFTEVSALTRSALDAACADNPNDTYRITKARVYYGLLKLAREIIAYCSELEGLSAKTHCGRNSRKSMAKNVAQQLVAHGHSPTQLRRLASHNNPRKRFGKAWAVSLHPSAQVSEAERVDAEEFSLSAPSSDFASALDALRKTSLTEEQARLVSRLAETLEPPRPAGPDAAQIYMVPARVAGGAIVREGVELDSPIVATCPPGTALTITGEGTAANGTARLRVSQPVSGWVSTKSVDFVAPPPTPTLKAAPSTPRRHSTPRRARESEGRPFSRWRA</sequence>
<dbReference type="PANTHER" id="PTHR10217">
    <property type="entry name" value="VOLTAGE AND LIGAND GATED POTASSIUM CHANNEL"/>
    <property type="match status" value="1"/>
</dbReference>
<feature type="transmembrane region" description="Helical" evidence="6">
    <location>
        <begin position="275"/>
        <end position="293"/>
    </location>
</feature>
<feature type="region of interest" description="Disordered" evidence="5">
    <location>
        <begin position="715"/>
        <end position="756"/>
    </location>
</feature>
<feature type="domain" description="Ion transport" evidence="7">
    <location>
        <begin position="59"/>
        <end position="330"/>
    </location>
</feature>
<keyword evidence="10" id="KW-1185">Reference proteome</keyword>
<name>A0A7S4E2C7_9STRA</name>
<dbReference type="Gene3D" id="1.10.287.70">
    <property type="match status" value="1"/>
</dbReference>
<dbReference type="SUPFAM" id="SSF51206">
    <property type="entry name" value="cAMP-binding domain-like"/>
    <property type="match status" value="1"/>
</dbReference>
<dbReference type="InterPro" id="IPR005821">
    <property type="entry name" value="Ion_trans_dom"/>
</dbReference>
<protein>
    <recommendedName>
        <fullName evidence="7">Ion transport domain-containing protein</fullName>
    </recommendedName>
</protein>
<feature type="transmembrane region" description="Helical" evidence="6">
    <location>
        <begin position="60"/>
        <end position="77"/>
    </location>
</feature>
<evidence type="ECO:0000313" key="8">
    <source>
        <dbReference type="EMBL" id="CAE0684701.1"/>
    </source>
</evidence>
<dbReference type="GO" id="GO:0005886">
    <property type="term" value="C:plasma membrane"/>
    <property type="evidence" value="ECO:0007669"/>
    <property type="project" value="TreeGrafter"/>
</dbReference>
<reference evidence="8" key="1">
    <citation type="submission" date="2021-01" db="EMBL/GenBank/DDBJ databases">
        <authorList>
            <person name="Corre E."/>
            <person name="Pelletier E."/>
            <person name="Niang G."/>
            <person name="Scheremetjew M."/>
            <person name="Finn R."/>
            <person name="Kale V."/>
            <person name="Holt S."/>
            <person name="Cochrane G."/>
            <person name="Meng A."/>
            <person name="Brown T."/>
            <person name="Cohen L."/>
        </authorList>
    </citation>
    <scope>NUCLEOTIDE SEQUENCE</scope>
    <source>
        <strain evidence="8">CCMP1756</strain>
    </source>
</reference>
<evidence type="ECO:0000313" key="10">
    <source>
        <dbReference type="Proteomes" id="UP000789595"/>
    </source>
</evidence>
<organism evidence="8">
    <name type="scientific">Pelagomonas calceolata</name>
    <dbReference type="NCBI Taxonomy" id="35677"/>
    <lineage>
        <taxon>Eukaryota</taxon>
        <taxon>Sar</taxon>
        <taxon>Stramenopiles</taxon>
        <taxon>Ochrophyta</taxon>
        <taxon>Pelagophyceae</taxon>
        <taxon>Pelagomonadales</taxon>
        <taxon>Pelagomonadaceae</taxon>
        <taxon>Pelagomonas</taxon>
    </lineage>
</organism>
<accession>A0A7S4E2C7</accession>